<accession>M2U6M9</accession>
<dbReference type="SUPFAM" id="SSF46626">
    <property type="entry name" value="Cytochrome c"/>
    <property type="match status" value="1"/>
</dbReference>
<dbReference type="RefSeq" id="WP_008600094.1">
    <property type="nucleotide sequence ID" value="NZ_AMRV01000002.1"/>
</dbReference>
<organism evidence="13 14">
    <name type="scientific">Pacificimonas flava</name>
    <dbReference type="NCBI Taxonomy" id="1234595"/>
    <lineage>
        <taxon>Bacteria</taxon>
        <taxon>Pseudomonadati</taxon>
        <taxon>Pseudomonadota</taxon>
        <taxon>Alphaproteobacteria</taxon>
        <taxon>Sphingomonadales</taxon>
        <taxon>Sphingosinicellaceae</taxon>
        <taxon>Pacificimonas</taxon>
    </lineage>
</organism>
<dbReference type="PANTHER" id="PTHR10266:SF3">
    <property type="entry name" value="CYTOCHROME C1, HEME PROTEIN, MITOCHONDRIAL"/>
    <property type="match status" value="1"/>
</dbReference>
<name>M2U6M9_9SPHN</name>
<evidence type="ECO:0000256" key="9">
    <source>
        <dbReference type="PIRSR" id="PIRSR602326-1"/>
    </source>
</evidence>
<keyword evidence="6 11" id="KW-1133">Transmembrane helix</keyword>
<protein>
    <recommendedName>
        <fullName evidence="2">Cytochrome c1</fullName>
    </recommendedName>
</protein>
<evidence type="ECO:0000256" key="3">
    <source>
        <dbReference type="ARBA" id="ARBA00022617"/>
    </source>
</evidence>
<gene>
    <name evidence="13" type="ORF">C725_0625</name>
</gene>
<keyword evidence="8 11" id="KW-0472">Membrane</keyword>
<dbReference type="Pfam" id="PF02167">
    <property type="entry name" value="Cytochrom_C1"/>
    <property type="match status" value="1"/>
</dbReference>
<dbReference type="InterPro" id="IPR002326">
    <property type="entry name" value="Cyt_c1"/>
</dbReference>
<dbReference type="OrthoDB" id="9808471at2"/>
<evidence type="ECO:0000256" key="10">
    <source>
        <dbReference type="SAM" id="MobiDB-lite"/>
    </source>
</evidence>
<evidence type="ECO:0000256" key="2">
    <source>
        <dbReference type="ARBA" id="ARBA00016165"/>
    </source>
</evidence>
<evidence type="ECO:0000259" key="12">
    <source>
        <dbReference type="PROSITE" id="PS51007"/>
    </source>
</evidence>
<feature type="transmembrane region" description="Helical" evidence="11">
    <location>
        <begin position="246"/>
        <end position="266"/>
    </location>
</feature>
<keyword evidence="4 11" id="KW-0812">Transmembrane</keyword>
<dbReference type="PANTHER" id="PTHR10266">
    <property type="entry name" value="CYTOCHROME C1"/>
    <property type="match status" value="1"/>
</dbReference>
<feature type="binding site" description="covalent" evidence="9">
    <location>
        <position position="79"/>
    </location>
    <ligand>
        <name>heme c</name>
        <dbReference type="ChEBI" id="CHEBI:61717"/>
    </ligand>
</feature>
<keyword evidence="3 9" id="KW-0349">Heme</keyword>
<feature type="binding site" description="covalent" evidence="9">
    <location>
        <position position="75"/>
    </location>
    <ligand>
        <name>heme c</name>
        <dbReference type="ChEBI" id="CHEBI:61717"/>
    </ligand>
</feature>
<keyword evidence="5 9" id="KW-0479">Metal-binding</keyword>
<dbReference type="PROSITE" id="PS51007">
    <property type="entry name" value="CYTC"/>
    <property type="match status" value="1"/>
</dbReference>
<evidence type="ECO:0000313" key="14">
    <source>
        <dbReference type="Proteomes" id="UP000011717"/>
    </source>
</evidence>
<dbReference type="EMBL" id="AMRV01000002">
    <property type="protein sequence ID" value="EMD83653.1"/>
    <property type="molecule type" value="Genomic_DNA"/>
</dbReference>
<evidence type="ECO:0000256" key="5">
    <source>
        <dbReference type="ARBA" id="ARBA00022723"/>
    </source>
</evidence>
<sequence length="301" mass="32969">MVRLIGFAAGIVFVFVLALAALAPREASVPDPTEEFHEHPEDIHWSWEGPMGLGVFGGFDKAQLQRGFKVYREVCSSCHSLKRVAFRNLEDLGFNEAEVKVIAEEWPIEVPAVNPDTGEATTQPATASDRFPLVYPNEVAARAANNNAAPPDMSLLAKSREGGADYIHALITGYEPVPAEFPQDRVQESLHYNPQFHSLWIAMPPQLSDGLVTYDDGTEATVDQMGRDVAAFLYWAAEPKLEQRKAMGLGVIIFLIGFSVFAYLAYRKVWADVKSANVGGPGTRSQVDDKGLHARGPGERG</sequence>
<feature type="compositionally biased region" description="Basic and acidic residues" evidence="10">
    <location>
        <begin position="286"/>
        <end position="301"/>
    </location>
</feature>
<dbReference type="InterPro" id="IPR009056">
    <property type="entry name" value="Cyt_c-like_dom"/>
</dbReference>
<proteinExistence type="predicted"/>
<keyword evidence="7 9" id="KW-0408">Iron</keyword>
<evidence type="ECO:0000256" key="8">
    <source>
        <dbReference type="ARBA" id="ARBA00023136"/>
    </source>
</evidence>
<dbReference type="PRINTS" id="PR00603">
    <property type="entry name" value="CYTOCHROMEC1"/>
</dbReference>
<feature type="region of interest" description="Disordered" evidence="10">
    <location>
        <begin position="280"/>
        <end position="301"/>
    </location>
</feature>
<dbReference type="Gene3D" id="1.20.5.100">
    <property type="entry name" value="Cytochrome c1, transmembrane anchor, C-terminal"/>
    <property type="match status" value="1"/>
</dbReference>
<comment type="caution">
    <text evidence="13">The sequence shown here is derived from an EMBL/GenBank/DDBJ whole genome shotgun (WGS) entry which is preliminary data.</text>
</comment>
<dbReference type="PATRIC" id="fig|1234595.3.peg.624"/>
<dbReference type="AlphaFoldDB" id="M2U6M9"/>
<feature type="domain" description="Cytochrome c" evidence="12">
    <location>
        <begin position="62"/>
        <end position="171"/>
    </location>
</feature>
<comment type="subcellular location">
    <subcellularLocation>
        <location evidence="1">Membrane</location>
    </subcellularLocation>
</comment>
<keyword evidence="14" id="KW-1185">Reference proteome</keyword>
<dbReference type="InterPro" id="IPR036909">
    <property type="entry name" value="Cyt_c-like_dom_sf"/>
</dbReference>
<comment type="cofactor">
    <cofactor evidence="9">
        <name>heme c</name>
        <dbReference type="ChEBI" id="CHEBI:61717"/>
    </cofactor>
    <text evidence="9">Binds 1 heme c group covalently per subunit.</text>
</comment>
<dbReference type="GO" id="GO:0046872">
    <property type="term" value="F:metal ion binding"/>
    <property type="evidence" value="ECO:0007669"/>
    <property type="project" value="UniProtKB-KW"/>
</dbReference>
<dbReference type="GO" id="GO:0020037">
    <property type="term" value="F:heme binding"/>
    <property type="evidence" value="ECO:0007669"/>
    <property type="project" value="InterPro"/>
</dbReference>
<evidence type="ECO:0000256" key="6">
    <source>
        <dbReference type="ARBA" id="ARBA00022989"/>
    </source>
</evidence>
<reference evidence="13 14" key="1">
    <citation type="journal article" date="2013" name="Genome Announc.">
        <title>Draft Genome Sequence of Strain JLT2015T, Belonging to the Family Sphingomonadaceae of the Alphaproteobacteria.</title>
        <authorList>
            <person name="Tang K."/>
            <person name="Liu K."/>
            <person name="Li S."/>
            <person name="Jiao N."/>
        </authorList>
    </citation>
    <scope>NUCLEOTIDE SEQUENCE [LARGE SCALE GENOMIC DNA]</scope>
    <source>
        <strain evidence="13 14">JLT2015</strain>
    </source>
</reference>
<feature type="binding site" description="covalent" evidence="9">
    <location>
        <position position="78"/>
    </location>
    <ligand>
        <name>heme c</name>
        <dbReference type="ChEBI" id="CHEBI:61717"/>
    </ligand>
</feature>
<dbReference type="GO" id="GO:0009055">
    <property type="term" value="F:electron transfer activity"/>
    <property type="evidence" value="ECO:0007669"/>
    <property type="project" value="InterPro"/>
</dbReference>
<evidence type="ECO:0000313" key="13">
    <source>
        <dbReference type="EMBL" id="EMD83653.1"/>
    </source>
</evidence>
<dbReference type="Proteomes" id="UP000011717">
    <property type="component" value="Unassembled WGS sequence"/>
</dbReference>
<evidence type="ECO:0000256" key="4">
    <source>
        <dbReference type="ARBA" id="ARBA00022692"/>
    </source>
</evidence>
<evidence type="ECO:0000256" key="7">
    <source>
        <dbReference type="ARBA" id="ARBA00023004"/>
    </source>
</evidence>
<evidence type="ECO:0000256" key="1">
    <source>
        <dbReference type="ARBA" id="ARBA00004370"/>
    </source>
</evidence>
<evidence type="ECO:0000256" key="11">
    <source>
        <dbReference type="SAM" id="Phobius"/>
    </source>
</evidence>
<dbReference type="GO" id="GO:0016020">
    <property type="term" value="C:membrane"/>
    <property type="evidence" value="ECO:0007669"/>
    <property type="project" value="UniProtKB-SubCell"/>
</dbReference>
<dbReference type="Gene3D" id="1.10.760.10">
    <property type="entry name" value="Cytochrome c-like domain"/>
    <property type="match status" value="1"/>
</dbReference>
<feature type="binding site" description="covalent" evidence="9">
    <location>
        <position position="203"/>
    </location>
    <ligand>
        <name>heme c</name>
        <dbReference type="ChEBI" id="CHEBI:61717"/>
    </ligand>
</feature>